<reference evidence="1 2" key="1">
    <citation type="submission" date="2009-01" db="EMBL/GenBank/DDBJ databases">
        <authorList>
            <person name="Fulton L."/>
            <person name="Clifton S."/>
            <person name="Chinwalla A.T."/>
            <person name="Mitreva M."/>
            <person name="Sodergren E."/>
            <person name="Weinstock G."/>
            <person name="Clifton S."/>
            <person name="Dooling D.J."/>
            <person name="Fulton B."/>
            <person name="Minx P."/>
            <person name="Pepin K.H."/>
            <person name="Johnson M."/>
            <person name="Bhonagiri V."/>
            <person name="Nash W.E."/>
            <person name="Mardis E.R."/>
            <person name="Wilson R.K."/>
        </authorList>
    </citation>
    <scope>NUCLEOTIDE SEQUENCE [LARGE SCALE GENOMIC DNA]</scope>
    <source>
        <strain evidence="1 2">ATCC 23834</strain>
    </source>
</reference>
<proteinExistence type="predicted"/>
<dbReference type="AlphaFoldDB" id="C0DWA3"/>
<dbReference type="AntiFam" id="ANF00156">
    <property type="entry name" value="Shadow ORF (opposite yahK)"/>
</dbReference>
<accession>C0DWA3</accession>
<comment type="caution">
    <text evidence="1">The sequence shown here is derived from an EMBL/GenBank/DDBJ whole genome shotgun (WGS) entry which is preliminary data.</text>
</comment>
<dbReference type="EMBL" id="ACEA01000033">
    <property type="protein sequence ID" value="EEG23683.1"/>
    <property type="molecule type" value="Genomic_DNA"/>
</dbReference>
<dbReference type="HOGENOM" id="CLU_095627_0_0_4"/>
<evidence type="ECO:0000313" key="1">
    <source>
        <dbReference type="EMBL" id="EEG23683.1"/>
    </source>
</evidence>
<protein>
    <submittedName>
        <fullName evidence="1">Uncharacterized protein</fullName>
    </submittedName>
</protein>
<evidence type="ECO:0000313" key="2">
    <source>
        <dbReference type="Proteomes" id="UP000005837"/>
    </source>
</evidence>
<sequence length="254" mass="26294">MAEAAEADDRDFAAFADVPVAQRRPGSDAGAEDGRHGFGIEVFRHFQHEGVADGDGFGIAAVGGLAVVFVDAAVSRDEAVFAVLLEIVFAGLAVAAAVDEAADADEVAGLELTDLRADAAHAADDFMTRHHGVYRAAPVVTGGVQVAVADAGVEDVDNDVVGARRAVFEGEGGERAGGGLGGIGFDGFGHGLELLLKWVKEVAIGQGVLIPIRNVNSALKTAICRGDGLSDCREPNFCQPRLISDLVFHIIHLS</sequence>
<gene>
    <name evidence="1" type="ORF">EIKCOROL_01654</name>
</gene>
<dbReference type="Proteomes" id="UP000005837">
    <property type="component" value="Unassembled WGS sequence"/>
</dbReference>
<name>C0DWA3_EIKCO</name>
<organism evidence="1 2">
    <name type="scientific">Eikenella corrodens ATCC 23834</name>
    <dbReference type="NCBI Taxonomy" id="546274"/>
    <lineage>
        <taxon>Bacteria</taxon>
        <taxon>Pseudomonadati</taxon>
        <taxon>Pseudomonadota</taxon>
        <taxon>Betaproteobacteria</taxon>
        <taxon>Neisseriales</taxon>
        <taxon>Neisseriaceae</taxon>
        <taxon>Eikenella</taxon>
    </lineage>
</organism>